<gene>
    <name evidence="2" type="ORF">SAMN05660662_2235</name>
</gene>
<keyword evidence="3" id="KW-1185">Reference proteome</keyword>
<name>A0A1G7LC73_9ACTN</name>
<evidence type="ECO:0000256" key="1">
    <source>
        <dbReference type="SAM" id="MobiDB-lite"/>
    </source>
</evidence>
<dbReference type="AlphaFoldDB" id="A0A1G7LC73"/>
<organism evidence="2 3">
    <name type="scientific">Blastococcus aurantiacus</name>
    <dbReference type="NCBI Taxonomy" id="1550231"/>
    <lineage>
        <taxon>Bacteria</taxon>
        <taxon>Bacillati</taxon>
        <taxon>Actinomycetota</taxon>
        <taxon>Actinomycetes</taxon>
        <taxon>Geodermatophilales</taxon>
        <taxon>Geodermatophilaceae</taxon>
        <taxon>Blastococcus</taxon>
    </lineage>
</organism>
<evidence type="ECO:0000313" key="3">
    <source>
        <dbReference type="Proteomes" id="UP000199406"/>
    </source>
</evidence>
<dbReference type="EMBL" id="FNBT01000004">
    <property type="protein sequence ID" value="SDF47117.1"/>
    <property type="molecule type" value="Genomic_DNA"/>
</dbReference>
<dbReference type="OrthoDB" id="5195863at2"/>
<protein>
    <submittedName>
        <fullName evidence="2">Uncharacterized protein</fullName>
    </submittedName>
</protein>
<sequence length="60" mass="7579">MSRTDKTAPYRLKQAEHPEQWWRPELRCTCTVCKEPQRQASRRRRRQEKHQLDHWEAEYR</sequence>
<dbReference type="RefSeq" id="WP_091766144.1">
    <property type="nucleotide sequence ID" value="NZ_FNBT01000004.1"/>
</dbReference>
<evidence type="ECO:0000313" key="2">
    <source>
        <dbReference type="EMBL" id="SDF47117.1"/>
    </source>
</evidence>
<feature type="compositionally biased region" description="Basic and acidic residues" evidence="1">
    <location>
        <begin position="49"/>
        <end position="60"/>
    </location>
</feature>
<proteinExistence type="predicted"/>
<accession>A0A1G7LC73</accession>
<dbReference type="Proteomes" id="UP000199406">
    <property type="component" value="Unassembled WGS sequence"/>
</dbReference>
<reference evidence="3" key="1">
    <citation type="submission" date="2016-10" db="EMBL/GenBank/DDBJ databases">
        <authorList>
            <person name="Varghese N."/>
            <person name="Submissions S."/>
        </authorList>
    </citation>
    <scope>NUCLEOTIDE SEQUENCE [LARGE SCALE GENOMIC DNA]</scope>
    <source>
        <strain evidence="3">DSM 44268</strain>
    </source>
</reference>
<feature type="region of interest" description="Disordered" evidence="1">
    <location>
        <begin position="37"/>
        <end position="60"/>
    </location>
</feature>
<dbReference type="STRING" id="1550231.SAMN05660662_2235"/>